<evidence type="ECO:0000313" key="1">
    <source>
        <dbReference type="EMBL" id="ROV65844.1"/>
    </source>
</evidence>
<dbReference type="RefSeq" id="WP_118905310.1">
    <property type="nucleotide sequence ID" value="NZ_QWFA01000158.1"/>
</dbReference>
<organism evidence="1 2">
    <name type="scientific">Streptomyces globisporus</name>
    <dbReference type="NCBI Taxonomy" id="1908"/>
    <lineage>
        <taxon>Bacteria</taxon>
        <taxon>Bacillati</taxon>
        <taxon>Actinomycetota</taxon>
        <taxon>Actinomycetes</taxon>
        <taxon>Kitasatosporales</taxon>
        <taxon>Streptomycetaceae</taxon>
        <taxon>Streptomyces</taxon>
    </lineage>
</organism>
<accession>A0A423UU08</accession>
<reference evidence="1 2" key="1">
    <citation type="submission" date="2018-08" db="EMBL/GenBank/DDBJ databases">
        <title>Streptomyces globisporus 1912-4Crt, whole genome shotgun sequence.</title>
        <authorList>
            <person name="Matselyukh B."/>
        </authorList>
    </citation>
    <scope>NUCLEOTIDE SEQUENCE [LARGE SCALE GENOMIC DNA]</scope>
    <source>
        <strain evidence="1 2">1912-4Crt</strain>
    </source>
</reference>
<comment type="caution">
    <text evidence="1">The sequence shown here is derived from an EMBL/GenBank/DDBJ whole genome shotgun (WGS) entry which is preliminary data.</text>
</comment>
<proteinExistence type="predicted"/>
<gene>
    <name evidence="1" type="ORF">D3105_25170</name>
</gene>
<dbReference type="AlphaFoldDB" id="A0A423UU08"/>
<dbReference type="EMBL" id="QWFA01000158">
    <property type="protein sequence ID" value="ROV65844.1"/>
    <property type="molecule type" value="Genomic_DNA"/>
</dbReference>
<dbReference type="Proteomes" id="UP000285596">
    <property type="component" value="Unassembled WGS sequence"/>
</dbReference>
<evidence type="ECO:0000313" key="2">
    <source>
        <dbReference type="Proteomes" id="UP000285596"/>
    </source>
</evidence>
<protein>
    <submittedName>
        <fullName evidence="1">Uncharacterized protein</fullName>
    </submittedName>
</protein>
<name>A0A423UU08_STRGL</name>
<sequence>MIDDDSAVADGSEAAAPANLRAPYSERPVARARQAKNVRPAAYVAGVFLILFVRVKGTLPGG</sequence>